<dbReference type="InterPro" id="IPR011993">
    <property type="entry name" value="PH-like_dom_sf"/>
</dbReference>
<name>A0AAD1VQX1_PELCU</name>
<dbReference type="Proteomes" id="UP001295444">
    <property type="component" value="Chromosome 01"/>
</dbReference>
<gene>
    <name evidence="3" type="ORF">PECUL_23A029231</name>
</gene>
<dbReference type="FunFam" id="2.30.29.30:FF:000034">
    <property type="entry name" value="amyloid beta A4 precursor protein-binding family B member 2"/>
    <property type="match status" value="1"/>
</dbReference>
<dbReference type="EMBL" id="OW240912">
    <property type="protein sequence ID" value="CAH2226229.1"/>
    <property type="molecule type" value="Genomic_DNA"/>
</dbReference>
<evidence type="ECO:0000313" key="3">
    <source>
        <dbReference type="EMBL" id="CAH2226229.1"/>
    </source>
</evidence>
<dbReference type="GO" id="GO:0005634">
    <property type="term" value="C:nucleus"/>
    <property type="evidence" value="ECO:0007669"/>
    <property type="project" value="TreeGrafter"/>
</dbReference>
<organism evidence="3 4">
    <name type="scientific">Pelobates cultripes</name>
    <name type="common">Western spadefoot toad</name>
    <dbReference type="NCBI Taxonomy" id="61616"/>
    <lineage>
        <taxon>Eukaryota</taxon>
        <taxon>Metazoa</taxon>
        <taxon>Chordata</taxon>
        <taxon>Craniata</taxon>
        <taxon>Vertebrata</taxon>
        <taxon>Euteleostomi</taxon>
        <taxon>Amphibia</taxon>
        <taxon>Batrachia</taxon>
        <taxon>Anura</taxon>
        <taxon>Pelobatoidea</taxon>
        <taxon>Pelobatidae</taxon>
        <taxon>Pelobates</taxon>
    </lineage>
</organism>
<dbReference type="PANTHER" id="PTHR14058">
    <property type="entry name" value="AMYLOID BETA A4 PRECURSOR PROTEIN-BINDING FAMILY B"/>
    <property type="match status" value="1"/>
</dbReference>
<dbReference type="GO" id="GO:0001540">
    <property type="term" value="F:amyloid-beta binding"/>
    <property type="evidence" value="ECO:0007669"/>
    <property type="project" value="InterPro"/>
</dbReference>
<dbReference type="SUPFAM" id="SSF50729">
    <property type="entry name" value="PH domain-like"/>
    <property type="match status" value="2"/>
</dbReference>
<evidence type="ECO:0000259" key="2">
    <source>
        <dbReference type="PROSITE" id="PS01179"/>
    </source>
</evidence>
<dbReference type="PANTHER" id="PTHR14058:SF5">
    <property type="entry name" value="AMYLOID BETA PRECURSOR PROTEIN BINDING FAMILY B MEMBER 1"/>
    <property type="match status" value="1"/>
</dbReference>
<evidence type="ECO:0000313" key="4">
    <source>
        <dbReference type="Proteomes" id="UP001295444"/>
    </source>
</evidence>
<dbReference type="Pfam" id="PF00640">
    <property type="entry name" value="PID"/>
    <property type="match status" value="2"/>
</dbReference>
<dbReference type="AlphaFoldDB" id="A0AAD1VQX1"/>
<sequence length="285" mass="31574">MLLVLDQSSLKLYDYSGHTLLHSQPIVSIRVWGVGRDDGRDFAYVARDKVTQLLKCHVFRCESPAKAIATGLHGVCSRIMAERRSTRSIMDGLFYDQSRLVDIPFQVEFPAPKNELVQGFQVFYMGNVQVIKPVGMDIINNTLQTALSTNRADWIPVTVNVASATVTILNQQTEESLSECRVRFLSFMGVGKDVHTFAFIMAEAPGIFMCHMFWCEPNAAHLSEAVQAACMLRYQKCLDARPQGSSCLPTPPADSVARRVGSSVRRGVQSLLGSFKTKRPGGQTP</sequence>
<accession>A0AAD1VQX1</accession>
<dbReference type="CDD" id="cd01271">
    <property type="entry name" value="PTB2_Fe65"/>
    <property type="match status" value="1"/>
</dbReference>
<protein>
    <submittedName>
        <fullName evidence="3">Amyloid-beta A4 -binding family B member 1 isoform X2</fullName>
    </submittedName>
</protein>
<reference evidence="3" key="1">
    <citation type="submission" date="2022-03" db="EMBL/GenBank/DDBJ databases">
        <authorList>
            <person name="Alioto T."/>
            <person name="Alioto T."/>
            <person name="Gomez Garrido J."/>
        </authorList>
    </citation>
    <scope>NUCLEOTIDE SEQUENCE</scope>
</reference>
<feature type="domain" description="PID" evidence="2">
    <location>
        <begin position="120"/>
        <end position="243"/>
    </location>
</feature>
<evidence type="ECO:0000256" key="1">
    <source>
        <dbReference type="ARBA" id="ARBA00022737"/>
    </source>
</evidence>
<dbReference type="Gene3D" id="2.30.29.30">
    <property type="entry name" value="Pleckstrin-homology domain (PH domain)/Phosphotyrosine-binding domain (PTB)"/>
    <property type="match status" value="2"/>
</dbReference>
<dbReference type="GO" id="GO:0006355">
    <property type="term" value="P:regulation of DNA-templated transcription"/>
    <property type="evidence" value="ECO:0007669"/>
    <property type="project" value="TreeGrafter"/>
</dbReference>
<keyword evidence="1" id="KW-0677">Repeat</keyword>
<dbReference type="InterPro" id="IPR039576">
    <property type="entry name" value="APBB1/2/3"/>
</dbReference>
<dbReference type="SMART" id="SM00462">
    <property type="entry name" value="PTB"/>
    <property type="match status" value="2"/>
</dbReference>
<proteinExistence type="predicted"/>
<dbReference type="GO" id="GO:0005737">
    <property type="term" value="C:cytoplasm"/>
    <property type="evidence" value="ECO:0007669"/>
    <property type="project" value="TreeGrafter"/>
</dbReference>
<dbReference type="InterPro" id="IPR006020">
    <property type="entry name" value="PTB/PI_dom"/>
</dbReference>
<dbReference type="PROSITE" id="PS01179">
    <property type="entry name" value="PID"/>
    <property type="match status" value="2"/>
</dbReference>
<keyword evidence="4" id="KW-1185">Reference proteome</keyword>
<feature type="domain" description="PID" evidence="2">
    <location>
        <begin position="3"/>
        <end position="84"/>
    </location>
</feature>